<dbReference type="Pfam" id="PF02657">
    <property type="entry name" value="SufE"/>
    <property type="match status" value="1"/>
</dbReference>
<dbReference type="SUPFAM" id="SSF82649">
    <property type="entry name" value="SufE/NifU"/>
    <property type="match status" value="1"/>
</dbReference>
<name>A0A1A9I023_9BACT</name>
<dbReference type="AlphaFoldDB" id="A0A1A9I023"/>
<sequence>MDINKIQDAIISEFDHFTDYLNRFSYFRHLRKITTSDNDLDTAEKKEENLVAGCSKKVWITATTQDGKIYFKADSENNITRGLVNLLVKVYSGNTAAAITNADLYFLHEIRLFNYLSPSRLQDFLSISKRIKSLAIAQHLKTIK</sequence>
<dbReference type="InterPro" id="IPR003808">
    <property type="entry name" value="Fe-S_metab-assoc_dom"/>
</dbReference>
<dbReference type="Gene3D" id="3.90.1010.10">
    <property type="match status" value="1"/>
</dbReference>
<proteinExistence type="inferred from homology"/>
<accession>A0A1A9I023</accession>
<evidence type="ECO:0000256" key="1">
    <source>
        <dbReference type="ARBA" id="ARBA00010282"/>
    </source>
</evidence>
<dbReference type="PANTHER" id="PTHR43597">
    <property type="entry name" value="SULFUR ACCEPTOR PROTEIN CSDE"/>
    <property type="match status" value="1"/>
</dbReference>
<feature type="domain" description="Fe-S metabolism associated" evidence="2">
    <location>
        <begin position="22"/>
        <end position="133"/>
    </location>
</feature>
<dbReference type="RefSeq" id="WP_067754485.1">
    <property type="nucleotide sequence ID" value="NZ_CP015772.1"/>
</dbReference>
<evidence type="ECO:0000313" key="3">
    <source>
        <dbReference type="EMBL" id="ANH81007.1"/>
    </source>
</evidence>
<dbReference type="EMBL" id="CP015772">
    <property type="protein sequence ID" value="ANH81007.1"/>
    <property type="molecule type" value="Genomic_DNA"/>
</dbReference>
<dbReference type="STRING" id="1176587.A8C56_08470"/>
<dbReference type="PANTHER" id="PTHR43597:SF5">
    <property type="entry name" value="SUFE-LIKE PROTEIN 2, CHLOROPLASTIC"/>
    <property type="match status" value="1"/>
</dbReference>
<keyword evidence="4" id="KW-1185">Reference proteome</keyword>
<reference evidence="3 4" key="1">
    <citation type="submission" date="2016-05" db="EMBL/GenBank/DDBJ databases">
        <title>Niabella ginsenosidivorans BS26 whole genome sequencing.</title>
        <authorList>
            <person name="Im W.T."/>
            <person name="Siddiqi M.Z."/>
        </authorList>
    </citation>
    <scope>NUCLEOTIDE SEQUENCE [LARGE SCALE GENOMIC DNA]</scope>
    <source>
        <strain evidence="3 4">BS26</strain>
    </source>
</reference>
<evidence type="ECO:0000313" key="4">
    <source>
        <dbReference type="Proteomes" id="UP000077667"/>
    </source>
</evidence>
<protein>
    <submittedName>
        <fullName evidence="3">Fe-S metabolism associated SufE</fullName>
    </submittedName>
</protein>
<dbReference type="OrthoDB" id="9799320at2"/>
<gene>
    <name evidence="3" type="ORF">A8C56_08470</name>
</gene>
<organism evidence="3 4">
    <name type="scientific">Niabella ginsenosidivorans</name>
    <dbReference type="NCBI Taxonomy" id="1176587"/>
    <lineage>
        <taxon>Bacteria</taxon>
        <taxon>Pseudomonadati</taxon>
        <taxon>Bacteroidota</taxon>
        <taxon>Chitinophagia</taxon>
        <taxon>Chitinophagales</taxon>
        <taxon>Chitinophagaceae</taxon>
        <taxon>Niabella</taxon>
    </lineage>
</organism>
<dbReference type="Proteomes" id="UP000077667">
    <property type="component" value="Chromosome"/>
</dbReference>
<dbReference type="KEGG" id="nia:A8C56_08470"/>
<comment type="similarity">
    <text evidence="1">Belongs to the SufE family.</text>
</comment>
<evidence type="ECO:0000259" key="2">
    <source>
        <dbReference type="Pfam" id="PF02657"/>
    </source>
</evidence>